<sequence>MDVFVILLEKSIWSTRWPVERCLFNSARLQLRSQPISSPSSSKSKTEAMTETTEQTVSAAGEVTIVPPKVPSTFLST</sequence>
<dbReference type="WBParaSite" id="Pan_g10856.t1">
    <property type="protein sequence ID" value="Pan_g10856.t1"/>
    <property type="gene ID" value="Pan_g10856"/>
</dbReference>
<protein>
    <submittedName>
        <fullName evidence="2">Uncharacterized protein</fullName>
    </submittedName>
</protein>
<name>A0A7E4UNG2_PANRE</name>
<keyword evidence="1" id="KW-1185">Reference proteome</keyword>
<dbReference type="Proteomes" id="UP000492821">
    <property type="component" value="Unassembled WGS sequence"/>
</dbReference>
<evidence type="ECO:0000313" key="2">
    <source>
        <dbReference type="WBParaSite" id="Pan_g10856.t1"/>
    </source>
</evidence>
<evidence type="ECO:0000313" key="1">
    <source>
        <dbReference type="Proteomes" id="UP000492821"/>
    </source>
</evidence>
<reference evidence="2" key="2">
    <citation type="submission" date="2020-10" db="UniProtKB">
        <authorList>
            <consortium name="WormBaseParasite"/>
        </authorList>
    </citation>
    <scope>IDENTIFICATION</scope>
</reference>
<proteinExistence type="predicted"/>
<organism evidence="1 2">
    <name type="scientific">Panagrellus redivivus</name>
    <name type="common">Microworm</name>
    <dbReference type="NCBI Taxonomy" id="6233"/>
    <lineage>
        <taxon>Eukaryota</taxon>
        <taxon>Metazoa</taxon>
        <taxon>Ecdysozoa</taxon>
        <taxon>Nematoda</taxon>
        <taxon>Chromadorea</taxon>
        <taxon>Rhabditida</taxon>
        <taxon>Tylenchina</taxon>
        <taxon>Panagrolaimomorpha</taxon>
        <taxon>Panagrolaimoidea</taxon>
        <taxon>Panagrolaimidae</taxon>
        <taxon>Panagrellus</taxon>
    </lineage>
</organism>
<reference evidence="1" key="1">
    <citation type="journal article" date="2013" name="Genetics">
        <title>The draft genome and transcriptome of Panagrellus redivivus are shaped by the harsh demands of a free-living lifestyle.</title>
        <authorList>
            <person name="Srinivasan J."/>
            <person name="Dillman A.R."/>
            <person name="Macchietto M.G."/>
            <person name="Heikkinen L."/>
            <person name="Lakso M."/>
            <person name="Fracchia K.M."/>
            <person name="Antoshechkin I."/>
            <person name="Mortazavi A."/>
            <person name="Wong G."/>
            <person name="Sternberg P.W."/>
        </authorList>
    </citation>
    <scope>NUCLEOTIDE SEQUENCE [LARGE SCALE GENOMIC DNA]</scope>
    <source>
        <strain evidence="1">MT8872</strain>
    </source>
</reference>
<dbReference type="AlphaFoldDB" id="A0A7E4UNG2"/>
<accession>A0A7E4UNG2</accession>